<dbReference type="InterPro" id="IPR000182">
    <property type="entry name" value="GNAT_dom"/>
</dbReference>
<dbReference type="CDD" id="cd04301">
    <property type="entry name" value="NAT_SF"/>
    <property type="match status" value="1"/>
</dbReference>
<dbReference type="Pfam" id="PF00583">
    <property type="entry name" value="Acetyltransf_1"/>
    <property type="match status" value="1"/>
</dbReference>
<dbReference type="InterPro" id="IPR016181">
    <property type="entry name" value="Acyl_CoA_acyltransferase"/>
</dbReference>
<dbReference type="AlphaFoldDB" id="A0A1R0Y4S8"/>
<name>A0A1R0Y4S8_9BACL</name>
<evidence type="ECO:0000313" key="2">
    <source>
        <dbReference type="EMBL" id="OMD42297.1"/>
    </source>
</evidence>
<comment type="caution">
    <text evidence="2">The sequence shown here is derived from an EMBL/GenBank/DDBJ whole genome shotgun (WGS) entry which is preliminary data.</text>
</comment>
<dbReference type="GO" id="GO:0016747">
    <property type="term" value="F:acyltransferase activity, transferring groups other than amino-acyl groups"/>
    <property type="evidence" value="ECO:0007669"/>
    <property type="project" value="InterPro"/>
</dbReference>
<dbReference type="EMBL" id="MPTC01000005">
    <property type="protein sequence ID" value="OMD42297.1"/>
    <property type="molecule type" value="Genomic_DNA"/>
</dbReference>
<evidence type="ECO:0000313" key="3">
    <source>
        <dbReference type="Proteomes" id="UP000187439"/>
    </source>
</evidence>
<feature type="domain" description="N-acetyltransferase" evidence="1">
    <location>
        <begin position="4"/>
        <end position="166"/>
    </location>
</feature>
<gene>
    <name evidence="2" type="ORF">BSK52_08690</name>
</gene>
<proteinExistence type="predicted"/>
<protein>
    <submittedName>
        <fullName evidence="2">GNAT family N-acetyltransferase</fullName>
    </submittedName>
</protein>
<keyword evidence="2" id="KW-0808">Transferase</keyword>
<accession>A0A1R0Y4S8</accession>
<sequence>MSITRLTTIEEAEILDLKFAEHFGWYQRGDYYRQCLEENQTNKRVTLIAHYNDSVAGCCHLLYESKYPFFREDHIPEINDLNIFPEYRRKQIASKLFDELERIAAKDSRFIGLGVGLYKDYGNAQRMYTARGYILDGRGMMYNNVPVIPGQNVMVDDDLLLYLTKDLQSKL</sequence>
<reference evidence="2 3" key="1">
    <citation type="submission" date="2016-10" db="EMBL/GenBank/DDBJ databases">
        <title>Paenibacillus species isolates.</title>
        <authorList>
            <person name="Beno S.M."/>
        </authorList>
    </citation>
    <scope>NUCLEOTIDE SEQUENCE [LARGE SCALE GENOMIC DNA]</scope>
    <source>
        <strain evidence="2 3">FSL H7-0710</strain>
    </source>
</reference>
<organism evidence="2 3">
    <name type="scientific">Paenibacillus odorifer</name>
    <dbReference type="NCBI Taxonomy" id="189426"/>
    <lineage>
        <taxon>Bacteria</taxon>
        <taxon>Bacillati</taxon>
        <taxon>Bacillota</taxon>
        <taxon>Bacilli</taxon>
        <taxon>Bacillales</taxon>
        <taxon>Paenibacillaceae</taxon>
        <taxon>Paenibacillus</taxon>
    </lineage>
</organism>
<dbReference type="PROSITE" id="PS51186">
    <property type="entry name" value="GNAT"/>
    <property type="match status" value="1"/>
</dbReference>
<dbReference type="SUPFAM" id="SSF55729">
    <property type="entry name" value="Acyl-CoA N-acyltransferases (Nat)"/>
    <property type="match status" value="1"/>
</dbReference>
<dbReference type="Proteomes" id="UP000187439">
    <property type="component" value="Unassembled WGS sequence"/>
</dbReference>
<dbReference type="Gene3D" id="3.40.630.30">
    <property type="match status" value="1"/>
</dbReference>
<evidence type="ECO:0000259" key="1">
    <source>
        <dbReference type="PROSITE" id="PS51186"/>
    </source>
</evidence>